<dbReference type="OrthoDB" id="1929172at2759"/>
<accession>A2Q3Q9</accession>
<keyword evidence="14" id="KW-1185">Reference proteome</keyword>
<reference evidence="12 14" key="4">
    <citation type="journal article" date="2014" name="BMC Genomics">
        <title>An improved genome release (version Mt4.0) for the model legume Medicago truncatula.</title>
        <authorList>
            <person name="Tang H."/>
            <person name="Krishnakumar V."/>
            <person name="Bidwell S."/>
            <person name="Rosen B."/>
            <person name="Chan A."/>
            <person name="Zhou S."/>
            <person name="Gentzbittel L."/>
            <person name="Childs K.L."/>
            <person name="Yandell M."/>
            <person name="Gundlach H."/>
            <person name="Mayer K.F."/>
            <person name="Schwartz D.C."/>
            <person name="Town C.D."/>
        </authorList>
    </citation>
    <scope>GENOME REANNOTATION</scope>
    <source>
        <strain evidence="13 14">cv. Jemalong A17</strain>
    </source>
</reference>
<dbReference type="KEGG" id="mtr:11416317"/>
<dbReference type="GO" id="GO:0007030">
    <property type="term" value="P:Golgi organization"/>
    <property type="evidence" value="ECO:0000318"/>
    <property type="project" value="GO_Central"/>
</dbReference>
<evidence type="ECO:0000256" key="7">
    <source>
        <dbReference type="RuleBase" id="RU003827"/>
    </source>
</evidence>
<evidence type="ECO:0000313" key="12">
    <source>
        <dbReference type="EMBL" id="AES77509.1"/>
    </source>
</evidence>
<reference evidence="12 14" key="3">
    <citation type="journal article" date="2011" name="Nature">
        <title>The Medicago genome provides insight into the evolution of rhizobial symbioses.</title>
        <authorList>
            <person name="Young N.D."/>
            <person name="Debelle F."/>
            <person name="Oldroyd G.E."/>
            <person name="Geurts R."/>
            <person name="Cannon S.B."/>
            <person name="Udvardi M.K."/>
            <person name="Benedito V.A."/>
            <person name="Mayer K.F."/>
            <person name="Gouzy J."/>
            <person name="Schoof H."/>
            <person name="Van de Peer Y."/>
            <person name="Proost S."/>
            <person name="Cook D.R."/>
            <person name="Meyers B.C."/>
            <person name="Spannagl M."/>
            <person name="Cheung F."/>
            <person name="De Mita S."/>
            <person name="Krishnakumar V."/>
            <person name="Gundlach H."/>
            <person name="Zhou S."/>
            <person name="Mudge J."/>
            <person name="Bharti A.K."/>
            <person name="Murray J.D."/>
            <person name="Naoumkina M.A."/>
            <person name="Rosen B."/>
            <person name="Silverstein K.A."/>
            <person name="Tang H."/>
            <person name="Rombauts S."/>
            <person name="Zhao P.X."/>
            <person name="Zhou P."/>
            <person name="Barbe V."/>
            <person name="Bardou P."/>
            <person name="Bechner M."/>
            <person name="Bellec A."/>
            <person name="Berger A."/>
            <person name="Berges H."/>
            <person name="Bidwell S."/>
            <person name="Bisseling T."/>
            <person name="Choisne N."/>
            <person name="Couloux A."/>
            <person name="Denny R."/>
            <person name="Deshpande S."/>
            <person name="Dai X."/>
            <person name="Doyle J.J."/>
            <person name="Dudez A.M."/>
            <person name="Farmer A.D."/>
            <person name="Fouteau S."/>
            <person name="Franken C."/>
            <person name="Gibelin C."/>
            <person name="Gish J."/>
            <person name="Goldstein S."/>
            <person name="Gonzalez A.J."/>
            <person name="Green P.J."/>
            <person name="Hallab A."/>
            <person name="Hartog M."/>
            <person name="Hua A."/>
            <person name="Humphray S.J."/>
            <person name="Jeong D.H."/>
            <person name="Jing Y."/>
            <person name="Jocker A."/>
            <person name="Kenton S.M."/>
            <person name="Kim D.J."/>
            <person name="Klee K."/>
            <person name="Lai H."/>
            <person name="Lang C."/>
            <person name="Lin S."/>
            <person name="Macmil S.L."/>
            <person name="Magdelenat G."/>
            <person name="Matthews L."/>
            <person name="McCorrison J."/>
            <person name="Monaghan E.L."/>
            <person name="Mun J.H."/>
            <person name="Najar F.Z."/>
            <person name="Nicholson C."/>
            <person name="Noirot C."/>
            <person name="O'Bleness M."/>
            <person name="Paule C.R."/>
            <person name="Poulain J."/>
            <person name="Prion F."/>
            <person name="Qin B."/>
            <person name="Qu C."/>
            <person name="Retzel E.F."/>
            <person name="Riddle C."/>
            <person name="Sallet E."/>
            <person name="Samain S."/>
            <person name="Samson N."/>
            <person name="Sanders I."/>
            <person name="Saurat O."/>
            <person name="Scarpelli C."/>
            <person name="Schiex T."/>
            <person name="Segurens B."/>
            <person name="Severin A.J."/>
            <person name="Sherrier D.J."/>
            <person name="Shi R."/>
            <person name="Sims S."/>
            <person name="Singer S.R."/>
            <person name="Sinharoy S."/>
            <person name="Sterck L."/>
            <person name="Viollet A."/>
            <person name="Wang B.B."/>
            <person name="Wang K."/>
            <person name="Wang M."/>
            <person name="Wang X."/>
            <person name="Warfsmann J."/>
            <person name="Weissenbach J."/>
            <person name="White D.D."/>
            <person name="White J.D."/>
            <person name="Wiley G.B."/>
            <person name="Wincker P."/>
            <person name="Xing Y."/>
            <person name="Yang L."/>
            <person name="Yao Z."/>
            <person name="Ying F."/>
            <person name="Zhai J."/>
            <person name="Zhou L."/>
            <person name="Zuber A."/>
            <person name="Denarie J."/>
            <person name="Dixon R.A."/>
            <person name="May G.D."/>
            <person name="Schwartz D.C."/>
            <person name="Rogers J."/>
            <person name="Quetier F."/>
            <person name="Town C.D."/>
            <person name="Roe B.A."/>
        </authorList>
    </citation>
    <scope>NUCLEOTIDE SEQUENCE [LARGE SCALE GENOMIC DNA]</scope>
    <source>
        <strain evidence="12">A17</strain>
        <strain evidence="13 14">cv. Jemalong A17</strain>
    </source>
</reference>
<organism evidence="11">
    <name type="scientific">Medicago truncatula</name>
    <name type="common">Barrel medic</name>
    <name type="synonym">Medicago tribuloides</name>
    <dbReference type="NCBI Taxonomy" id="3880"/>
    <lineage>
        <taxon>Eukaryota</taxon>
        <taxon>Viridiplantae</taxon>
        <taxon>Streptophyta</taxon>
        <taxon>Embryophyta</taxon>
        <taxon>Tracheophyta</taxon>
        <taxon>Spermatophyta</taxon>
        <taxon>Magnoliopsida</taxon>
        <taxon>eudicotyledons</taxon>
        <taxon>Gunneridae</taxon>
        <taxon>Pentapetalae</taxon>
        <taxon>rosids</taxon>
        <taxon>fabids</taxon>
        <taxon>Fabales</taxon>
        <taxon>Fabaceae</taxon>
        <taxon>Papilionoideae</taxon>
        <taxon>50 kb inversion clade</taxon>
        <taxon>NPAAA clade</taxon>
        <taxon>Hologalegina</taxon>
        <taxon>IRL clade</taxon>
        <taxon>Trifolieae</taxon>
        <taxon>Medicago</taxon>
    </lineage>
</organism>
<dbReference type="SMART" id="SM01190">
    <property type="entry name" value="EMP24_GP25L"/>
    <property type="match status" value="1"/>
</dbReference>
<evidence type="ECO:0000313" key="14">
    <source>
        <dbReference type="Proteomes" id="UP000002051"/>
    </source>
</evidence>
<evidence type="ECO:0000256" key="5">
    <source>
        <dbReference type="ARBA" id="ARBA00022989"/>
    </source>
</evidence>
<dbReference type="GO" id="GO:0030134">
    <property type="term" value="C:COPII-coated ER to Golgi transport vesicle"/>
    <property type="evidence" value="ECO:0000318"/>
    <property type="project" value="GO_Central"/>
</dbReference>
<feature type="transmembrane region" description="Helical" evidence="8">
    <location>
        <begin position="180"/>
        <end position="200"/>
    </location>
</feature>
<feature type="domain" description="GOLD" evidence="10">
    <location>
        <begin position="32"/>
        <end position="120"/>
    </location>
</feature>
<reference evidence="11" key="2">
    <citation type="submission" date="2007-03" db="EMBL/GenBank/DDBJ databases">
        <authorList>
            <consortium name="The International Medicago Genome Annotation Group"/>
        </authorList>
    </citation>
    <scope>NUCLEOTIDE SEQUENCE</scope>
</reference>
<gene>
    <name evidence="13" type="primary">11416317</name>
    <name evidence="12" type="ordered locus">MTR_7g011490</name>
    <name evidence="11" type="ORF">MtrDRAFT_AC155888g6v2</name>
</gene>
<keyword evidence="3 7" id="KW-0812">Transmembrane</keyword>
<dbReference type="GO" id="GO:0016020">
    <property type="term" value="C:membrane"/>
    <property type="evidence" value="ECO:0007669"/>
    <property type="project" value="UniProtKB-SubCell"/>
</dbReference>
<proteinExistence type="inferred from homology"/>
<dbReference type="Pfam" id="PF01105">
    <property type="entry name" value="EMP24_GP25L"/>
    <property type="match status" value="1"/>
</dbReference>
<dbReference type="AlphaFoldDB" id="A2Q3Q9"/>
<keyword evidence="5 8" id="KW-1133">Transmembrane helix</keyword>
<evidence type="ECO:0000256" key="6">
    <source>
        <dbReference type="ARBA" id="ARBA00023136"/>
    </source>
</evidence>
<evidence type="ECO:0000256" key="1">
    <source>
        <dbReference type="ARBA" id="ARBA00004479"/>
    </source>
</evidence>
<dbReference type="GO" id="GO:0005794">
    <property type="term" value="C:Golgi apparatus"/>
    <property type="evidence" value="ECO:0000318"/>
    <property type="project" value="GO_Central"/>
</dbReference>
<dbReference type="OMA" id="CIVEEIM"/>
<evidence type="ECO:0000313" key="11">
    <source>
        <dbReference type="EMBL" id="ABN08259.1"/>
    </source>
</evidence>
<reference evidence="11" key="1">
    <citation type="submission" date="2005-03" db="EMBL/GenBank/DDBJ databases">
        <authorList>
            <person name="Town C.D."/>
        </authorList>
    </citation>
    <scope>NUCLEOTIDE SEQUENCE</scope>
</reference>
<evidence type="ECO:0000256" key="2">
    <source>
        <dbReference type="ARBA" id="ARBA00007104"/>
    </source>
</evidence>
<dbReference type="InterPro" id="IPR009038">
    <property type="entry name" value="GOLD_dom"/>
</dbReference>
<keyword evidence="6 8" id="KW-0472">Membrane</keyword>
<dbReference type="EnsemblPlants" id="AES77509">
    <property type="protein sequence ID" value="AES77509"/>
    <property type="gene ID" value="MTR_7g011490"/>
</dbReference>
<dbReference type="PaxDb" id="3880-AES77509"/>
<dbReference type="EMBL" id="AC155888">
    <property type="protein sequence ID" value="ABN08259.1"/>
    <property type="molecule type" value="Genomic_DNA"/>
</dbReference>
<dbReference type="EMBL" id="CM001223">
    <property type="protein sequence ID" value="AES77509.1"/>
    <property type="molecule type" value="Genomic_DNA"/>
</dbReference>
<dbReference type="eggNOG" id="KOG1691">
    <property type="taxonomic scope" value="Eukaryota"/>
</dbReference>
<sequence length="212" mass="24421">MLNSILLLIAIVPALMCNVVNSMRFDLKSGNPKCIVEEIMSNAMTVGNYSVVNPNEGYPIPDSHKLTVRLRSPYGNKHHFGDRVASGNFAFTTAEAGDYTACFSVPDQKPTITVTIDFEWRTGVAAKDWYKIAKKDQIDVMESELQRLYDTVLFIHDEMFYLRGREEEMQDLNRETDRRMFTFIFCSIIICLSVAGMQLWHLKIFFERKKLL</sequence>
<reference evidence="13" key="5">
    <citation type="submission" date="2015-04" db="UniProtKB">
        <authorList>
            <consortium name="EnsemblPlants"/>
        </authorList>
    </citation>
    <scope>IDENTIFICATION</scope>
    <source>
        <strain evidence="13">cv. Jemalong A17</strain>
    </source>
</reference>
<dbReference type="InterPro" id="IPR015720">
    <property type="entry name" value="Emp24-like"/>
</dbReference>
<evidence type="ECO:0000259" key="10">
    <source>
        <dbReference type="PROSITE" id="PS50866"/>
    </source>
</evidence>
<dbReference type="HOGENOM" id="CLU_066963_3_2_1"/>
<keyword evidence="4 9" id="KW-0732">Signal</keyword>
<dbReference type="STRING" id="3880.A2Q3Q9"/>
<dbReference type="Proteomes" id="UP000002051">
    <property type="component" value="Unassembled WGS sequence"/>
</dbReference>
<evidence type="ECO:0000256" key="8">
    <source>
        <dbReference type="SAM" id="Phobius"/>
    </source>
</evidence>
<name>A2Q3Q9_MEDTR</name>
<comment type="subcellular location">
    <subcellularLocation>
        <location evidence="1 7">Membrane</location>
        <topology evidence="1 7">Single-pass type I membrane protein</topology>
    </subcellularLocation>
</comment>
<dbReference type="GO" id="GO:0005793">
    <property type="term" value="C:endoplasmic reticulum-Golgi intermediate compartment"/>
    <property type="evidence" value="ECO:0000318"/>
    <property type="project" value="GO_Central"/>
</dbReference>
<evidence type="ECO:0000256" key="3">
    <source>
        <dbReference type="ARBA" id="ARBA00022692"/>
    </source>
</evidence>
<dbReference type="PANTHER" id="PTHR22811">
    <property type="entry name" value="TRANSMEMBRANE EMP24 DOMAIN-CONTAINING PROTEIN"/>
    <property type="match status" value="1"/>
</dbReference>
<dbReference type="PROSITE" id="PS50866">
    <property type="entry name" value="GOLD"/>
    <property type="match status" value="1"/>
</dbReference>
<evidence type="ECO:0000313" key="13">
    <source>
        <dbReference type="EnsemblPlants" id="AES77509"/>
    </source>
</evidence>
<feature type="signal peptide" evidence="9">
    <location>
        <begin position="1"/>
        <end position="22"/>
    </location>
</feature>
<evidence type="ECO:0000256" key="4">
    <source>
        <dbReference type="ARBA" id="ARBA00022729"/>
    </source>
</evidence>
<protein>
    <submittedName>
        <fullName evidence="11 12">Emp24/gp25L/p24</fullName>
    </submittedName>
</protein>
<feature type="chain" id="PRO_5014565309" evidence="9">
    <location>
        <begin position="23"/>
        <end position="212"/>
    </location>
</feature>
<dbReference type="GO" id="GO:0006888">
    <property type="term" value="P:endoplasmic reticulum to Golgi vesicle-mediated transport"/>
    <property type="evidence" value="ECO:0000318"/>
    <property type="project" value="GO_Central"/>
</dbReference>
<comment type="similarity">
    <text evidence="2 7">Belongs to the EMP24/GP25L family.</text>
</comment>
<evidence type="ECO:0000256" key="9">
    <source>
        <dbReference type="SAM" id="SignalP"/>
    </source>
</evidence>
<dbReference type="GO" id="GO:0005783">
    <property type="term" value="C:endoplasmic reticulum"/>
    <property type="evidence" value="ECO:0000318"/>
    <property type="project" value="GO_Central"/>
</dbReference>
<dbReference type="GO" id="GO:0006886">
    <property type="term" value="P:intracellular protein transport"/>
    <property type="evidence" value="ECO:0000318"/>
    <property type="project" value="GO_Central"/>
</dbReference>